<keyword evidence="1" id="KW-1133">Transmembrane helix</keyword>
<evidence type="ECO:0000313" key="2">
    <source>
        <dbReference type="EMBL" id="OZI71858.1"/>
    </source>
</evidence>
<dbReference type="OrthoDB" id="7597043at2"/>
<dbReference type="Proteomes" id="UP000216429">
    <property type="component" value="Unassembled WGS sequence"/>
</dbReference>
<comment type="caution">
    <text evidence="2">The sequence shown here is derived from an EMBL/GenBank/DDBJ whole genome shotgun (WGS) entry which is preliminary data.</text>
</comment>
<organism evidence="2 3">
    <name type="scientific">Bordetella genomosp. 12</name>
    <dbReference type="NCBI Taxonomy" id="463035"/>
    <lineage>
        <taxon>Bacteria</taxon>
        <taxon>Pseudomonadati</taxon>
        <taxon>Pseudomonadota</taxon>
        <taxon>Betaproteobacteria</taxon>
        <taxon>Burkholderiales</taxon>
        <taxon>Alcaligenaceae</taxon>
        <taxon>Bordetella</taxon>
    </lineage>
</organism>
<keyword evidence="1" id="KW-0472">Membrane</keyword>
<evidence type="ECO:0000313" key="3">
    <source>
        <dbReference type="Proteomes" id="UP000216429"/>
    </source>
</evidence>
<evidence type="ECO:0008006" key="4">
    <source>
        <dbReference type="Google" id="ProtNLM"/>
    </source>
</evidence>
<dbReference type="Pfam" id="PF10947">
    <property type="entry name" value="DUF2628"/>
    <property type="match status" value="1"/>
</dbReference>
<name>A0A261VCJ1_9BORD</name>
<sequence>MRSFNVYEGSNGAYRVVKNGWSWPAFFFGSIWAFFAQLWLIGVILLPIELFLQMLMSIIEQMQRNASGSYAETISVIGGVVAIVGLAIHIVFGAYGNAWRRKKLEKSNFRVVKTLDASSKDSAILAYKNSML</sequence>
<dbReference type="RefSeq" id="WP_094815793.1">
    <property type="nucleotide sequence ID" value="NZ_NEVU01000003.1"/>
</dbReference>
<gene>
    <name evidence="2" type="ORF">CAL22_18920</name>
</gene>
<evidence type="ECO:0000256" key="1">
    <source>
        <dbReference type="SAM" id="Phobius"/>
    </source>
</evidence>
<accession>A0A261VCJ1</accession>
<keyword evidence="3" id="KW-1185">Reference proteome</keyword>
<dbReference type="AlphaFoldDB" id="A0A261VCJ1"/>
<protein>
    <recommendedName>
        <fullName evidence="4">DUF2628 domain-containing protein</fullName>
    </recommendedName>
</protein>
<dbReference type="InterPro" id="IPR024399">
    <property type="entry name" value="DUF2628"/>
</dbReference>
<keyword evidence="1" id="KW-0812">Transmembrane</keyword>
<dbReference type="EMBL" id="NEVU01000003">
    <property type="protein sequence ID" value="OZI71858.1"/>
    <property type="molecule type" value="Genomic_DNA"/>
</dbReference>
<proteinExistence type="predicted"/>
<feature type="transmembrane region" description="Helical" evidence="1">
    <location>
        <begin position="25"/>
        <end position="52"/>
    </location>
</feature>
<feature type="transmembrane region" description="Helical" evidence="1">
    <location>
        <begin position="73"/>
        <end position="95"/>
    </location>
</feature>
<reference evidence="3" key="1">
    <citation type="submission" date="2017-05" db="EMBL/GenBank/DDBJ databases">
        <title>Complete and WGS of Bordetella genogroups.</title>
        <authorList>
            <person name="Spilker T."/>
            <person name="Lipuma J."/>
        </authorList>
    </citation>
    <scope>NUCLEOTIDE SEQUENCE [LARGE SCALE GENOMIC DNA]</scope>
    <source>
        <strain evidence="3">AU6712</strain>
    </source>
</reference>